<evidence type="ECO:0000313" key="3">
    <source>
        <dbReference type="EMBL" id="KAF5809286.1"/>
    </source>
</evidence>
<sequence>MLGSLCLQVLLVLSIAYDCKDLFSFSKFNKKVVFLSFKYMLIFILYSHIVKFIHVIDLLDNITNG</sequence>
<dbReference type="Proteomes" id="UP000215914">
    <property type="component" value="Unassembled WGS sequence"/>
</dbReference>
<keyword evidence="1" id="KW-1133">Transmembrane helix</keyword>
<evidence type="ECO:0000313" key="4">
    <source>
        <dbReference type="Proteomes" id="UP000215914"/>
    </source>
</evidence>
<proteinExistence type="predicted"/>
<reference evidence="3" key="2">
    <citation type="submission" date="2020-06" db="EMBL/GenBank/DDBJ databases">
        <title>Helianthus annuus Genome sequencing and assembly Release 2.</title>
        <authorList>
            <person name="Gouzy J."/>
            <person name="Langlade N."/>
            <person name="Munos S."/>
        </authorList>
    </citation>
    <scope>NUCLEOTIDE SEQUENCE</scope>
    <source>
        <tissue evidence="3">Leaves</tissue>
    </source>
</reference>
<comment type="caution">
    <text evidence="3">The sequence shown here is derived from an EMBL/GenBank/DDBJ whole genome shotgun (WGS) entry which is preliminary data.</text>
</comment>
<feature type="transmembrane region" description="Helical" evidence="1">
    <location>
        <begin position="32"/>
        <end position="50"/>
    </location>
</feature>
<keyword evidence="4" id="KW-1185">Reference proteome</keyword>
<keyword evidence="2" id="KW-0732">Signal</keyword>
<keyword evidence="1" id="KW-0812">Transmembrane</keyword>
<dbReference type="AlphaFoldDB" id="A0A9K3NQW8"/>
<feature type="signal peptide" evidence="2">
    <location>
        <begin position="1"/>
        <end position="16"/>
    </location>
</feature>
<reference evidence="3" key="1">
    <citation type="journal article" date="2017" name="Nature">
        <title>The sunflower genome provides insights into oil metabolism, flowering and Asterid evolution.</title>
        <authorList>
            <person name="Badouin H."/>
            <person name="Gouzy J."/>
            <person name="Grassa C.J."/>
            <person name="Murat F."/>
            <person name="Staton S.E."/>
            <person name="Cottret L."/>
            <person name="Lelandais-Briere C."/>
            <person name="Owens G.L."/>
            <person name="Carrere S."/>
            <person name="Mayjonade B."/>
            <person name="Legrand L."/>
            <person name="Gill N."/>
            <person name="Kane N.C."/>
            <person name="Bowers J.E."/>
            <person name="Hubner S."/>
            <person name="Bellec A."/>
            <person name="Berard A."/>
            <person name="Berges H."/>
            <person name="Blanchet N."/>
            <person name="Boniface M.C."/>
            <person name="Brunel D."/>
            <person name="Catrice O."/>
            <person name="Chaidir N."/>
            <person name="Claudel C."/>
            <person name="Donnadieu C."/>
            <person name="Faraut T."/>
            <person name="Fievet G."/>
            <person name="Helmstetter N."/>
            <person name="King M."/>
            <person name="Knapp S.J."/>
            <person name="Lai Z."/>
            <person name="Le Paslier M.C."/>
            <person name="Lippi Y."/>
            <person name="Lorenzon L."/>
            <person name="Mandel J.R."/>
            <person name="Marage G."/>
            <person name="Marchand G."/>
            <person name="Marquand E."/>
            <person name="Bret-Mestries E."/>
            <person name="Morien E."/>
            <person name="Nambeesan S."/>
            <person name="Nguyen T."/>
            <person name="Pegot-Espagnet P."/>
            <person name="Pouilly N."/>
            <person name="Raftis F."/>
            <person name="Sallet E."/>
            <person name="Schiex T."/>
            <person name="Thomas J."/>
            <person name="Vandecasteele C."/>
            <person name="Vares D."/>
            <person name="Vear F."/>
            <person name="Vautrin S."/>
            <person name="Crespi M."/>
            <person name="Mangin B."/>
            <person name="Burke J.M."/>
            <person name="Salse J."/>
            <person name="Munos S."/>
            <person name="Vincourt P."/>
            <person name="Rieseberg L.H."/>
            <person name="Langlade N.B."/>
        </authorList>
    </citation>
    <scope>NUCLEOTIDE SEQUENCE</scope>
    <source>
        <tissue evidence="3">Leaves</tissue>
    </source>
</reference>
<evidence type="ECO:0000256" key="2">
    <source>
        <dbReference type="SAM" id="SignalP"/>
    </source>
</evidence>
<gene>
    <name evidence="3" type="ORF">HanXRQr2_Chr04g0155391</name>
</gene>
<name>A0A9K3NQW8_HELAN</name>
<feature type="chain" id="PRO_5039903966" evidence="2">
    <location>
        <begin position="17"/>
        <end position="65"/>
    </location>
</feature>
<dbReference type="Gramene" id="mRNA:HanXRQr2_Chr04g0155391">
    <property type="protein sequence ID" value="mRNA:HanXRQr2_Chr04g0155391"/>
    <property type="gene ID" value="HanXRQr2_Chr04g0155391"/>
</dbReference>
<organism evidence="3 4">
    <name type="scientific">Helianthus annuus</name>
    <name type="common">Common sunflower</name>
    <dbReference type="NCBI Taxonomy" id="4232"/>
    <lineage>
        <taxon>Eukaryota</taxon>
        <taxon>Viridiplantae</taxon>
        <taxon>Streptophyta</taxon>
        <taxon>Embryophyta</taxon>
        <taxon>Tracheophyta</taxon>
        <taxon>Spermatophyta</taxon>
        <taxon>Magnoliopsida</taxon>
        <taxon>eudicotyledons</taxon>
        <taxon>Gunneridae</taxon>
        <taxon>Pentapetalae</taxon>
        <taxon>asterids</taxon>
        <taxon>campanulids</taxon>
        <taxon>Asterales</taxon>
        <taxon>Asteraceae</taxon>
        <taxon>Asteroideae</taxon>
        <taxon>Heliantheae alliance</taxon>
        <taxon>Heliantheae</taxon>
        <taxon>Helianthus</taxon>
    </lineage>
</organism>
<accession>A0A9K3NQW8</accession>
<dbReference type="EMBL" id="MNCJ02000319">
    <property type="protein sequence ID" value="KAF5809286.1"/>
    <property type="molecule type" value="Genomic_DNA"/>
</dbReference>
<keyword evidence="1" id="KW-0472">Membrane</keyword>
<protein>
    <submittedName>
        <fullName evidence="3">Uncharacterized protein</fullName>
    </submittedName>
</protein>
<evidence type="ECO:0000256" key="1">
    <source>
        <dbReference type="SAM" id="Phobius"/>
    </source>
</evidence>